<feature type="transmembrane region" description="Helical" evidence="1">
    <location>
        <begin position="121"/>
        <end position="144"/>
    </location>
</feature>
<feature type="transmembrane region" description="Helical" evidence="1">
    <location>
        <begin position="90"/>
        <end position="115"/>
    </location>
</feature>
<keyword evidence="1" id="KW-0812">Transmembrane</keyword>
<feature type="transmembrane region" description="Helical" evidence="1">
    <location>
        <begin position="36"/>
        <end position="69"/>
    </location>
</feature>
<name>A0ABN1HZ70_9SPHN</name>
<dbReference type="RefSeq" id="WP_163956671.1">
    <property type="nucleotide sequence ID" value="NZ_BAAAES010000011.1"/>
</dbReference>
<comment type="caution">
    <text evidence="2">The sequence shown here is derived from an EMBL/GenBank/DDBJ whole genome shotgun (WGS) entry which is preliminary data.</text>
</comment>
<keyword evidence="1" id="KW-1133">Transmembrane helix</keyword>
<accession>A0ABN1HZ70</accession>
<gene>
    <name evidence="2" type="ORF">GCM10009102_29190</name>
</gene>
<evidence type="ECO:0000256" key="1">
    <source>
        <dbReference type="SAM" id="Phobius"/>
    </source>
</evidence>
<protein>
    <submittedName>
        <fullName evidence="2">DUF3307 domain-containing protein</fullName>
    </submittedName>
</protein>
<organism evidence="2 3">
    <name type="scientific">Sphingomonas insulae</name>
    <dbReference type="NCBI Taxonomy" id="424800"/>
    <lineage>
        <taxon>Bacteria</taxon>
        <taxon>Pseudomonadati</taxon>
        <taxon>Pseudomonadota</taxon>
        <taxon>Alphaproteobacteria</taxon>
        <taxon>Sphingomonadales</taxon>
        <taxon>Sphingomonadaceae</taxon>
        <taxon>Sphingomonas</taxon>
    </lineage>
</organism>
<dbReference type="EMBL" id="BAAAES010000011">
    <property type="protein sequence ID" value="GAA0675170.1"/>
    <property type="molecule type" value="Genomic_DNA"/>
</dbReference>
<keyword evidence="1" id="KW-0472">Membrane</keyword>
<reference evidence="2 3" key="1">
    <citation type="journal article" date="2019" name="Int. J. Syst. Evol. Microbiol.">
        <title>The Global Catalogue of Microorganisms (GCM) 10K type strain sequencing project: providing services to taxonomists for standard genome sequencing and annotation.</title>
        <authorList>
            <consortium name="The Broad Institute Genomics Platform"/>
            <consortium name="The Broad Institute Genome Sequencing Center for Infectious Disease"/>
            <person name="Wu L."/>
            <person name="Ma J."/>
        </authorList>
    </citation>
    <scope>NUCLEOTIDE SEQUENCE [LARGE SCALE GENOMIC DNA]</scope>
    <source>
        <strain evidence="2 3">JCM 14603</strain>
    </source>
</reference>
<evidence type="ECO:0000313" key="3">
    <source>
        <dbReference type="Proteomes" id="UP001500238"/>
    </source>
</evidence>
<keyword evidence="3" id="KW-1185">Reference proteome</keyword>
<proteinExistence type="predicted"/>
<dbReference type="Pfam" id="PF11750">
    <property type="entry name" value="DUF3307"/>
    <property type="match status" value="1"/>
</dbReference>
<evidence type="ECO:0000313" key="2">
    <source>
        <dbReference type="EMBL" id="GAA0675170.1"/>
    </source>
</evidence>
<dbReference type="InterPro" id="IPR021737">
    <property type="entry name" value="Phage_phiKZ_Orf197"/>
</dbReference>
<dbReference type="Proteomes" id="UP001500238">
    <property type="component" value="Unassembled WGS sequence"/>
</dbReference>
<feature type="transmembrane region" description="Helical" evidence="1">
    <location>
        <begin position="223"/>
        <end position="249"/>
    </location>
</feature>
<sequence>MISTFTALLAAHLLADFVFQTEWLVARKGKLKYLSLHVLLVAIAAALAIGAQTLVAAFAIGVIAATHMSLDYVKLHHLGNKLLAFALDQFGHLVVVLGIAFCIPTLMTTGWWAALPGDAQLAYYAGLTLVSGLIVAVPLGGILIKKLVEGLPSPPPPAQGVTAPTSIVGMAKGGQYIGWLERSLTFLFVLTGRYEAVGFLLTAKSILRFGDIRNSNDRHIQEYIIIGTMLSFGWGFVAAVLTVKALAYWGLS</sequence>